<name>A0A0F9APZ9_9ZZZZ</name>
<organism evidence="1">
    <name type="scientific">marine sediment metagenome</name>
    <dbReference type="NCBI Taxonomy" id="412755"/>
    <lineage>
        <taxon>unclassified sequences</taxon>
        <taxon>metagenomes</taxon>
        <taxon>ecological metagenomes</taxon>
    </lineage>
</organism>
<comment type="caution">
    <text evidence="1">The sequence shown here is derived from an EMBL/GenBank/DDBJ whole genome shotgun (WGS) entry which is preliminary data.</text>
</comment>
<proteinExistence type="predicted"/>
<evidence type="ECO:0000313" key="1">
    <source>
        <dbReference type="EMBL" id="KKK80519.1"/>
    </source>
</evidence>
<protein>
    <submittedName>
        <fullName evidence="1">Uncharacterized protein</fullName>
    </submittedName>
</protein>
<sequence>MMPRMGKIPTPLEAVDTVADLANQVARTPFRVVGNALTNAGQAVKNIESDIAKPADYAEIPPPPDVLVGSVVSGVDHAVEGFINTVKGAIDGVVETGDGLKREINQIVGR</sequence>
<gene>
    <name evidence="1" type="ORF">LCGC14_2822680</name>
</gene>
<dbReference type="EMBL" id="LAZR01053545">
    <property type="protein sequence ID" value="KKK80519.1"/>
    <property type="molecule type" value="Genomic_DNA"/>
</dbReference>
<accession>A0A0F9APZ9</accession>
<dbReference type="AlphaFoldDB" id="A0A0F9APZ9"/>
<reference evidence="1" key="1">
    <citation type="journal article" date="2015" name="Nature">
        <title>Complex archaea that bridge the gap between prokaryotes and eukaryotes.</title>
        <authorList>
            <person name="Spang A."/>
            <person name="Saw J.H."/>
            <person name="Jorgensen S.L."/>
            <person name="Zaremba-Niedzwiedzka K."/>
            <person name="Martijn J."/>
            <person name="Lind A.E."/>
            <person name="van Eijk R."/>
            <person name="Schleper C."/>
            <person name="Guy L."/>
            <person name="Ettema T.J."/>
        </authorList>
    </citation>
    <scope>NUCLEOTIDE SEQUENCE</scope>
</reference>